<gene>
    <name evidence="2" type="ORF">BN963_SGAL_00643</name>
</gene>
<dbReference type="InterPro" id="IPR013830">
    <property type="entry name" value="SGNH_hydro"/>
</dbReference>
<evidence type="ECO:0000313" key="3">
    <source>
        <dbReference type="Proteomes" id="UP000027584"/>
    </source>
</evidence>
<dbReference type="Pfam" id="PF13472">
    <property type="entry name" value="Lipase_GDSL_2"/>
    <property type="match status" value="1"/>
</dbReference>
<reference evidence="2 3" key="1">
    <citation type="submission" date="2014-02" db="EMBL/GenBank/DDBJ databases">
        <authorList>
            <person name="Manrique M."/>
        </authorList>
    </citation>
    <scope>NUCLEOTIDE SEQUENCE [LARGE SCALE GENOMIC DNA]</scope>
    <source>
        <strain evidence="2 3">LMG17956</strain>
    </source>
</reference>
<reference evidence="2 3" key="2">
    <citation type="submission" date="2014-05" db="EMBL/GenBank/DDBJ databases">
        <title>Genome sequence of Streptococcus gallolyticus.</title>
        <authorList>
            <person name="Del Campo R."/>
        </authorList>
    </citation>
    <scope>NUCLEOTIDE SEQUENCE [LARGE SCALE GENOMIC DNA]</scope>
    <source>
        <strain evidence="2 3">LMG17956</strain>
    </source>
</reference>
<organism evidence="2 3">
    <name type="scientific">Streptococcus gallolyticus</name>
    <dbReference type="NCBI Taxonomy" id="315405"/>
    <lineage>
        <taxon>Bacteria</taxon>
        <taxon>Bacillati</taxon>
        <taxon>Bacillota</taxon>
        <taxon>Bacilli</taxon>
        <taxon>Lactobacillales</taxon>
        <taxon>Streptococcaceae</taxon>
        <taxon>Streptococcus</taxon>
    </lineage>
</organism>
<sequence length="216" mass="24857">MRQSMEIRKHDRIVFFGDSITEWGRDKSNPDSLGHGYVSIVAADLLNRSPELALHFYNRGVGGDKVQDLLNRVDDCLSCQPDAVILMVGINDVWHLVGKDGFASQEEQQRFENVYRQLLQALKQAGIERILLMEPFVLDYPEDRMEWRRDLDPKIQIVRHLAREFKLELIPLDGLMNEQALLYGRRELTGDDGVHPTLAGANIIAQEILKRLTFIY</sequence>
<dbReference type="PANTHER" id="PTHR30383">
    <property type="entry name" value="THIOESTERASE 1/PROTEASE 1/LYSOPHOSPHOLIPASE L1"/>
    <property type="match status" value="1"/>
</dbReference>
<evidence type="ECO:0000259" key="1">
    <source>
        <dbReference type="Pfam" id="PF13472"/>
    </source>
</evidence>
<dbReference type="AlphaFoldDB" id="A0A060RGF3"/>
<dbReference type="GO" id="GO:0004622">
    <property type="term" value="F:phosphatidylcholine lysophospholipase activity"/>
    <property type="evidence" value="ECO:0007669"/>
    <property type="project" value="TreeGrafter"/>
</dbReference>
<dbReference type="PANTHER" id="PTHR30383:SF5">
    <property type="entry name" value="SGNH HYDROLASE-TYPE ESTERASE DOMAIN-CONTAINING PROTEIN"/>
    <property type="match status" value="1"/>
</dbReference>
<evidence type="ECO:0000313" key="2">
    <source>
        <dbReference type="EMBL" id="CDO17450.1"/>
    </source>
</evidence>
<dbReference type="CDD" id="cd01834">
    <property type="entry name" value="SGNH_hydrolase_like_2"/>
    <property type="match status" value="1"/>
</dbReference>
<dbReference type="EMBL" id="CCBC010000130">
    <property type="protein sequence ID" value="CDO17450.1"/>
    <property type="molecule type" value="Genomic_DNA"/>
</dbReference>
<dbReference type="InterPro" id="IPR051532">
    <property type="entry name" value="Ester_Hydrolysis_Enzymes"/>
</dbReference>
<dbReference type="Gene3D" id="3.40.50.1110">
    <property type="entry name" value="SGNH hydrolase"/>
    <property type="match status" value="1"/>
</dbReference>
<protein>
    <submittedName>
        <fullName evidence="2">GDSL-like protein</fullName>
    </submittedName>
</protein>
<comment type="caution">
    <text evidence="2">The sequence shown here is derived from an EMBL/GenBank/DDBJ whole genome shotgun (WGS) entry which is preliminary data.</text>
</comment>
<dbReference type="Proteomes" id="UP000027584">
    <property type="component" value="Unassembled WGS sequence"/>
</dbReference>
<name>A0A060RGF3_9STRE</name>
<dbReference type="InterPro" id="IPR036514">
    <property type="entry name" value="SGNH_hydro_sf"/>
</dbReference>
<proteinExistence type="predicted"/>
<feature type="domain" description="SGNH hydrolase-type esterase" evidence="1">
    <location>
        <begin position="15"/>
        <end position="201"/>
    </location>
</feature>
<accession>A0A060RGF3</accession>
<dbReference type="SUPFAM" id="SSF52266">
    <property type="entry name" value="SGNH hydrolase"/>
    <property type="match status" value="1"/>
</dbReference>